<dbReference type="Proteomes" id="UP000759537">
    <property type="component" value="Unassembled WGS sequence"/>
</dbReference>
<accession>A0A9P5TAJ7</accession>
<reference evidence="2" key="1">
    <citation type="submission" date="2019-10" db="EMBL/GenBank/DDBJ databases">
        <authorList>
            <consortium name="DOE Joint Genome Institute"/>
            <person name="Kuo A."/>
            <person name="Miyauchi S."/>
            <person name="Kiss E."/>
            <person name="Drula E."/>
            <person name="Kohler A."/>
            <person name="Sanchez-Garcia M."/>
            <person name="Andreopoulos B."/>
            <person name="Barry K.W."/>
            <person name="Bonito G."/>
            <person name="Buee M."/>
            <person name="Carver A."/>
            <person name="Chen C."/>
            <person name="Cichocki N."/>
            <person name="Clum A."/>
            <person name="Culley D."/>
            <person name="Crous P.W."/>
            <person name="Fauchery L."/>
            <person name="Girlanda M."/>
            <person name="Hayes R."/>
            <person name="Keri Z."/>
            <person name="LaButti K."/>
            <person name="Lipzen A."/>
            <person name="Lombard V."/>
            <person name="Magnuson J."/>
            <person name="Maillard F."/>
            <person name="Morin E."/>
            <person name="Murat C."/>
            <person name="Nolan M."/>
            <person name="Ohm R."/>
            <person name="Pangilinan J."/>
            <person name="Pereira M."/>
            <person name="Perotto S."/>
            <person name="Peter M."/>
            <person name="Riley R."/>
            <person name="Sitrit Y."/>
            <person name="Stielow B."/>
            <person name="Szollosi G."/>
            <person name="Zifcakova L."/>
            <person name="Stursova M."/>
            <person name="Spatafora J.W."/>
            <person name="Tedersoo L."/>
            <person name="Vaario L.-M."/>
            <person name="Yamada A."/>
            <person name="Yan M."/>
            <person name="Wang P."/>
            <person name="Xu J."/>
            <person name="Bruns T."/>
            <person name="Baldrian P."/>
            <person name="Vilgalys R."/>
            <person name="Henrissat B."/>
            <person name="Grigoriev I.V."/>
            <person name="Hibbett D."/>
            <person name="Nagy L.G."/>
            <person name="Martin F.M."/>
        </authorList>
    </citation>
    <scope>NUCLEOTIDE SEQUENCE</scope>
    <source>
        <strain evidence="2">Prilba</strain>
    </source>
</reference>
<evidence type="ECO:0000313" key="2">
    <source>
        <dbReference type="EMBL" id="KAF8481630.1"/>
    </source>
</evidence>
<dbReference type="EMBL" id="WHVB01000006">
    <property type="protein sequence ID" value="KAF8481630.1"/>
    <property type="molecule type" value="Genomic_DNA"/>
</dbReference>
<proteinExistence type="predicted"/>
<comment type="caution">
    <text evidence="2">The sequence shown here is derived from an EMBL/GenBank/DDBJ whole genome shotgun (WGS) entry which is preliminary data.</text>
</comment>
<feature type="compositionally biased region" description="Low complexity" evidence="1">
    <location>
        <begin position="34"/>
        <end position="45"/>
    </location>
</feature>
<reference evidence="2" key="2">
    <citation type="journal article" date="2020" name="Nat. Commun.">
        <title>Large-scale genome sequencing of mycorrhizal fungi provides insights into the early evolution of symbiotic traits.</title>
        <authorList>
            <person name="Miyauchi S."/>
            <person name="Kiss E."/>
            <person name="Kuo A."/>
            <person name="Drula E."/>
            <person name="Kohler A."/>
            <person name="Sanchez-Garcia M."/>
            <person name="Morin E."/>
            <person name="Andreopoulos B."/>
            <person name="Barry K.W."/>
            <person name="Bonito G."/>
            <person name="Buee M."/>
            <person name="Carver A."/>
            <person name="Chen C."/>
            <person name="Cichocki N."/>
            <person name="Clum A."/>
            <person name="Culley D."/>
            <person name="Crous P.W."/>
            <person name="Fauchery L."/>
            <person name="Girlanda M."/>
            <person name="Hayes R.D."/>
            <person name="Keri Z."/>
            <person name="LaButti K."/>
            <person name="Lipzen A."/>
            <person name="Lombard V."/>
            <person name="Magnuson J."/>
            <person name="Maillard F."/>
            <person name="Murat C."/>
            <person name="Nolan M."/>
            <person name="Ohm R.A."/>
            <person name="Pangilinan J."/>
            <person name="Pereira M.F."/>
            <person name="Perotto S."/>
            <person name="Peter M."/>
            <person name="Pfister S."/>
            <person name="Riley R."/>
            <person name="Sitrit Y."/>
            <person name="Stielow J.B."/>
            <person name="Szollosi G."/>
            <person name="Zifcakova L."/>
            <person name="Stursova M."/>
            <person name="Spatafora J.W."/>
            <person name="Tedersoo L."/>
            <person name="Vaario L.M."/>
            <person name="Yamada A."/>
            <person name="Yan M."/>
            <person name="Wang P."/>
            <person name="Xu J."/>
            <person name="Bruns T."/>
            <person name="Baldrian P."/>
            <person name="Vilgalys R."/>
            <person name="Dunand C."/>
            <person name="Henrissat B."/>
            <person name="Grigoriev I.V."/>
            <person name="Hibbett D."/>
            <person name="Nagy L.G."/>
            <person name="Martin F.M."/>
        </authorList>
    </citation>
    <scope>NUCLEOTIDE SEQUENCE</scope>
    <source>
        <strain evidence="2">Prilba</strain>
    </source>
</reference>
<feature type="compositionally biased region" description="Low complexity" evidence="1">
    <location>
        <begin position="93"/>
        <end position="102"/>
    </location>
</feature>
<dbReference type="OrthoDB" id="3245714at2759"/>
<sequence>MPKIGPKLASKPTMTATATPDHTTSSPPHPAPAPATTTTLTSEPTWLTGPALKAVNEHTYATQRAKKAADRAKGKLPPRKLPNSTGGGGGGSVSFSSSSSASRGAAITSFWAEVWDARKMMSAEDLDWPELPTPLSKWAPSPAAEYAAPLRPTQDREVPLSALARPVKARGAKAKAKEGEFEFLPPVKNVIVLDDTESNVPDEPWEYISSVGGDDEARKIFSYAEIVSKSA</sequence>
<protein>
    <submittedName>
        <fullName evidence="2">Uncharacterized protein</fullName>
    </submittedName>
</protein>
<feature type="compositionally biased region" description="Low complexity" evidence="1">
    <location>
        <begin position="12"/>
        <end position="26"/>
    </location>
</feature>
<organism evidence="2 3">
    <name type="scientific">Russula ochroleuca</name>
    <dbReference type="NCBI Taxonomy" id="152965"/>
    <lineage>
        <taxon>Eukaryota</taxon>
        <taxon>Fungi</taxon>
        <taxon>Dikarya</taxon>
        <taxon>Basidiomycota</taxon>
        <taxon>Agaricomycotina</taxon>
        <taxon>Agaricomycetes</taxon>
        <taxon>Russulales</taxon>
        <taxon>Russulaceae</taxon>
        <taxon>Russula</taxon>
    </lineage>
</organism>
<evidence type="ECO:0000256" key="1">
    <source>
        <dbReference type="SAM" id="MobiDB-lite"/>
    </source>
</evidence>
<dbReference type="AlphaFoldDB" id="A0A9P5TAJ7"/>
<keyword evidence="3" id="KW-1185">Reference proteome</keyword>
<evidence type="ECO:0000313" key="3">
    <source>
        <dbReference type="Proteomes" id="UP000759537"/>
    </source>
</evidence>
<name>A0A9P5TAJ7_9AGAM</name>
<gene>
    <name evidence="2" type="ORF">DFH94DRAFT_402669</name>
</gene>
<feature type="region of interest" description="Disordered" evidence="1">
    <location>
        <begin position="1"/>
        <end position="102"/>
    </location>
</feature>